<feature type="transmembrane region" description="Helical" evidence="2">
    <location>
        <begin position="6"/>
        <end position="25"/>
    </location>
</feature>
<dbReference type="Gene3D" id="1.20.120.1220">
    <property type="match status" value="1"/>
</dbReference>
<dbReference type="InterPro" id="IPR050882">
    <property type="entry name" value="Prepilin_peptidase/N-MTase"/>
</dbReference>
<keyword evidence="5" id="KW-1185">Reference proteome</keyword>
<comment type="similarity">
    <text evidence="1">Belongs to the peptidase A24 family.</text>
</comment>
<dbReference type="EMBL" id="CP106881">
    <property type="protein sequence ID" value="UYG51920.1"/>
    <property type="molecule type" value="Genomic_DNA"/>
</dbReference>
<accession>A0ABY6GA72</accession>
<evidence type="ECO:0000313" key="4">
    <source>
        <dbReference type="EMBL" id="UYG51920.1"/>
    </source>
</evidence>
<keyword evidence="2" id="KW-0472">Membrane</keyword>
<dbReference type="Pfam" id="PF01478">
    <property type="entry name" value="Peptidase_A24"/>
    <property type="match status" value="1"/>
</dbReference>
<feature type="transmembrane region" description="Helical" evidence="2">
    <location>
        <begin position="58"/>
        <end position="75"/>
    </location>
</feature>
<proteinExistence type="inferred from homology"/>
<feature type="transmembrane region" description="Helical" evidence="2">
    <location>
        <begin position="162"/>
        <end position="180"/>
    </location>
</feature>
<feature type="transmembrane region" description="Helical" evidence="2">
    <location>
        <begin position="32"/>
        <end position="52"/>
    </location>
</feature>
<reference evidence="4" key="1">
    <citation type="submission" date="2022-09" db="EMBL/GenBank/DDBJ databases">
        <title>The complete genome of Acidovorax sp. 5MLIR.</title>
        <authorList>
            <person name="Liu L."/>
            <person name="Yue J."/>
            <person name="Yang F."/>
            <person name="Yuan J."/>
            <person name="Li L."/>
        </authorList>
    </citation>
    <scope>NUCLEOTIDE SEQUENCE</scope>
    <source>
        <strain evidence="4">5MLIR</strain>
    </source>
</reference>
<dbReference type="InterPro" id="IPR000045">
    <property type="entry name" value="Prepilin_IV_endopep_pep"/>
</dbReference>
<evidence type="ECO:0000256" key="2">
    <source>
        <dbReference type="SAM" id="Phobius"/>
    </source>
</evidence>
<feature type="transmembrane region" description="Helical" evidence="2">
    <location>
        <begin position="87"/>
        <end position="120"/>
    </location>
</feature>
<gene>
    <name evidence="4" type="ORF">M9799_01315</name>
</gene>
<keyword evidence="2" id="KW-0812">Transmembrane</keyword>
<protein>
    <submittedName>
        <fullName evidence="4">A24 family peptidase</fullName>
    </submittedName>
</protein>
<sequence length="183" mass="19310">MHPAAVSLPLCLLWLIAIVVMDLRLRKVRNWMVLLGLGVGMLVLAVDMQPFAVSPAKALLGMLAAFAALLPFYALRWMGAGDVKFAAVIGLWFGLSPLLLAIWIGGSLLAGAHGVLVLAWHRLRATSTGLWLQAHLPFGAAGAPEAPALFAGRAAIQRSVPYAGYMAVAAIWLVLAGEAVPGR</sequence>
<dbReference type="PANTHER" id="PTHR30487:SF0">
    <property type="entry name" value="PREPILIN LEADER PEPTIDASE_N-METHYLTRANSFERASE-RELATED"/>
    <property type="match status" value="1"/>
</dbReference>
<name>A0ABY6GA72_9BURK</name>
<dbReference type="RefSeq" id="WP_231042617.1">
    <property type="nucleotide sequence ID" value="NZ_CP106881.1"/>
</dbReference>
<dbReference type="Proteomes" id="UP001162800">
    <property type="component" value="Chromosome"/>
</dbReference>
<evidence type="ECO:0000259" key="3">
    <source>
        <dbReference type="Pfam" id="PF01478"/>
    </source>
</evidence>
<dbReference type="PANTHER" id="PTHR30487">
    <property type="entry name" value="TYPE 4 PREPILIN-LIKE PROTEINS LEADER PEPTIDE-PROCESSING ENZYME"/>
    <property type="match status" value="1"/>
</dbReference>
<evidence type="ECO:0000313" key="5">
    <source>
        <dbReference type="Proteomes" id="UP001162800"/>
    </source>
</evidence>
<evidence type="ECO:0000256" key="1">
    <source>
        <dbReference type="ARBA" id="ARBA00005801"/>
    </source>
</evidence>
<keyword evidence="2" id="KW-1133">Transmembrane helix</keyword>
<feature type="domain" description="Prepilin type IV endopeptidase peptidase" evidence="3">
    <location>
        <begin position="11"/>
        <end position="112"/>
    </location>
</feature>
<organism evidence="4 5">
    <name type="scientific">Comamonas endophytica</name>
    <dbReference type="NCBI Taxonomy" id="2949090"/>
    <lineage>
        <taxon>Bacteria</taxon>
        <taxon>Pseudomonadati</taxon>
        <taxon>Pseudomonadota</taxon>
        <taxon>Betaproteobacteria</taxon>
        <taxon>Burkholderiales</taxon>
        <taxon>Comamonadaceae</taxon>
        <taxon>Comamonas</taxon>
    </lineage>
</organism>